<organism evidence="1 2">
    <name type="scientific">Persicobacter diffluens</name>
    <dbReference type="NCBI Taxonomy" id="981"/>
    <lineage>
        <taxon>Bacteria</taxon>
        <taxon>Pseudomonadati</taxon>
        <taxon>Bacteroidota</taxon>
        <taxon>Cytophagia</taxon>
        <taxon>Cytophagales</taxon>
        <taxon>Persicobacteraceae</taxon>
        <taxon>Persicobacter</taxon>
    </lineage>
</organism>
<accession>A0AAN4VWL6</accession>
<dbReference type="AlphaFoldDB" id="A0AAN4VWL6"/>
<protein>
    <submittedName>
        <fullName evidence="1">Uncharacterized protein</fullName>
    </submittedName>
</protein>
<sequence>MLPFAPLLILQGKKVKAKVPKINPAKGESGHIGSGKPLKLLCLVKVPWQALGCLRIRMLLQGSFPV</sequence>
<keyword evidence="2" id="KW-1185">Reference proteome</keyword>
<gene>
    <name evidence="1" type="ORF">PEDI_19080</name>
</gene>
<reference evidence="1 2" key="1">
    <citation type="submission" date="2021-12" db="EMBL/GenBank/DDBJ databases">
        <title>Genome sequencing of bacteria with rrn-lacking chromosome and rrn-plasmid.</title>
        <authorList>
            <person name="Anda M."/>
            <person name="Iwasaki W."/>
        </authorList>
    </citation>
    <scope>NUCLEOTIDE SEQUENCE [LARGE SCALE GENOMIC DNA]</scope>
    <source>
        <strain evidence="1 2">NBRC 15940</strain>
    </source>
</reference>
<dbReference type="EMBL" id="BQKE01000001">
    <property type="protein sequence ID" value="GJM61356.1"/>
    <property type="molecule type" value="Genomic_DNA"/>
</dbReference>
<evidence type="ECO:0000313" key="2">
    <source>
        <dbReference type="Proteomes" id="UP001310022"/>
    </source>
</evidence>
<evidence type="ECO:0000313" key="1">
    <source>
        <dbReference type="EMBL" id="GJM61356.1"/>
    </source>
</evidence>
<comment type="caution">
    <text evidence="1">The sequence shown here is derived from an EMBL/GenBank/DDBJ whole genome shotgun (WGS) entry which is preliminary data.</text>
</comment>
<proteinExistence type="predicted"/>
<dbReference type="Proteomes" id="UP001310022">
    <property type="component" value="Unassembled WGS sequence"/>
</dbReference>
<name>A0AAN4VWL6_9BACT</name>